<feature type="domain" description="Prenylated flavin chaperone LpdD-like" evidence="1">
    <location>
        <begin position="7"/>
        <end position="108"/>
    </location>
</feature>
<evidence type="ECO:0000259" key="1">
    <source>
        <dbReference type="Pfam" id="PF21758"/>
    </source>
</evidence>
<dbReference type="Pfam" id="PF21758">
    <property type="entry name" value="PAC_bac"/>
    <property type="match status" value="1"/>
</dbReference>
<dbReference type="RefSeq" id="WP_373949975.1">
    <property type="nucleotide sequence ID" value="NZ_JBHDLN010000003.1"/>
</dbReference>
<evidence type="ECO:0000313" key="2">
    <source>
        <dbReference type="EMBL" id="MFB0842216.1"/>
    </source>
</evidence>
<keyword evidence="3" id="KW-1185">Reference proteome</keyword>
<protein>
    <recommendedName>
        <fullName evidence="1">Prenylated flavin chaperone LpdD-like domain-containing protein</fullName>
    </recommendedName>
</protein>
<sequence length="121" mass="13165">MENNGNDYGIRIDSYRAGDDYVFLITGGEAHVGAVACAYRHEGEVRSETISVPGHREGELVKELAESAASKLRHRAVVIMGIHIDHATKQDIAQIIALVHEKMKAALESCIQDNGAAQLKL</sequence>
<dbReference type="EMBL" id="JBHDLN010000003">
    <property type="protein sequence ID" value="MFB0842216.1"/>
    <property type="molecule type" value="Genomic_DNA"/>
</dbReference>
<dbReference type="Proteomes" id="UP001575622">
    <property type="component" value="Unassembled WGS sequence"/>
</dbReference>
<gene>
    <name evidence="2" type="ORF">ACEU3E_08535</name>
</gene>
<organism evidence="2 3">
    <name type="scientific">Paenibacillus oleatilyticus</name>
    <dbReference type="NCBI Taxonomy" id="2594886"/>
    <lineage>
        <taxon>Bacteria</taxon>
        <taxon>Bacillati</taxon>
        <taxon>Bacillota</taxon>
        <taxon>Bacilli</taxon>
        <taxon>Bacillales</taxon>
        <taxon>Paenibacillaceae</taxon>
        <taxon>Paenibacillus</taxon>
    </lineage>
</organism>
<comment type="caution">
    <text evidence="2">The sequence shown here is derived from an EMBL/GenBank/DDBJ whole genome shotgun (WGS) entry which is preliminary data.</text>
</comment>
<name>A0ABV4V0P0_9BACL</name>
<proteinExistence type="predicted"/>
<evidence type="ECO:0000313" key="3">
    <source>
        <dbReference type="Proteomes" id="UP001575622"/>
    </source>
</evidence>
<dbReference type="InterPro" id="IPR048844">
    <property type="entry name" value="LpdD_chaperone-like"/>
</dbReference>
<accession>A0ABV4V0P0</accession>
<reference evidence="2 3" key="1">
    <citation type="submission" date="2024-09" db="EMBL/GenBank/DDBJ databases">
        <authorList>
            <person name="Makale K.P.P."/>
            <person name="Makhzoum A."/>
            <person name="Rantong G."/>
            <person name="Rahube T.O."/>
        </authorList>
    </citation>
    <scope>NUCLEOTIDE SEQUENCE [LARGE SCALE GENOMIC DNA]</scope>
    <source>
        <strain evidence="2 3">KM_D13</strain>
    </source>
</reference>